<evidence type="ECO:0000313" key="2">
    <source>
        <dbReference type="EMBL" id="MFC4990385.1"/>
    </source>
</evidence>
<dbReference type="CDD" id="cd00371">
    <property type="entry name" value="HMA"/>
    <property type="match status" value="1"/>
</dbReference>
<accession>A0ABD5QL62</accession>
<dbReference type="InterPro" id="IPR036163">
    <property type="entry name" value="HMA_dom_sf"/>
</dbReference>
<keyword evidence="3" id="KW-1185">Reference proteome</keyword>
<dbReference type="PROSITE" id="PS50846">
    <property type="entry name" value="HMA_2"/>
    <property type="match status" value="1"/>
</dbReference>
<dbReference type="InterPro" id="IPR006121">
    <property type="entry name" value="HMA_dom"/>
</dbReference>
<reference evidence="2 3" key="1">
    <citation type="journal article" date="2019" name="Int. J. Syst. Evol. Microbiol.">
        <title>The Global Catalogue of Microorganisms (GCM) 10K type strain sequencing project: providing services to taxonomists for standard genome sequencing and annotation.</title>
        <authorList>
            <consortium name="The Broad Institute Genomics Platform"/>
            <consortium name="The Broad Institute Genome Sequencing Center for Infectious Disease"/>
            <person name="Wu L."/>
            <person name="Ma J."/>
        </authorList>
    </citation>
    <scope>NUCLEOTIDE SEQUENCE [LARGE SCALE GENOMIC DNA]</scope>
    <source>
        <strain evidence="2 3">CGMCC 1.15824</strain>
    </source>
</reference>
<gene>
    <name evidence="2" type="ORF">ACFPFO_22060</name>
</gene>
<evidence type="ECO:0000259" key="1">
    <source>
        <dbReference type="PROSITE" id="PS50846"/>
    </source>
</evidence>
<feature type="domain" description="HMA" evidence="1">
    <location>
        <begin position="2"/>
        <end position="65"/>
    </location>
</feature>
<dbReference type="Proteomes" id="UP001595925">
    <property type="component" value="Unassembled WGS sequence"/>
</dbReference>
<dbReference type="EMBL" id="JBHSJG010000072">
    <property type="protein sequence ID" value="MFC4990385.1"/>
    <property type="molecule type" value="Genomic_DNA"/>
</dbReference>
<dbReference type="AlphaFoldDB" id="A0ABD5QL62"/>
<sequence>MNEYTVRVDGMECQGCERVIRSRLTDLPGVTDVVPDADTGEVRVYGDPTRDRIRETIVDAGYDPST</sequence>
<dbReference type="Gene3D" id="3.30.70.100">
    <property type="match status" value="1"/>
</dbReference>
<dbReference type="RefSeq" id="WP_224828693.1">
    <property type="nucleotide sequence ID" value="NZ_JAIVEF010000009.1"/>
</dbReference>
<dbReference type="SUPFAM" id="SSF55008">
    <property type="entry name" value="HMA, heavy metal-associated domain"/>
    <property type="match status" value="1"/>
</dbReference>
<name>A0ABD5QL62_9EURY</name>
<evidence type="ECO:0000313" key="3">
    <source>
        <dbReference type="Proteomes" id="UP001595925"/>
    </source>
</evidence>
<comment type="caution">
    <text evidence="2">The sequence shown here is derived from an EMBL/GenBank/DDBJ whole genome shotgun (WGS) entry which is preliminary data.</text>
</comment>
<protein>
    <submittedName>
        <fullName evidence="2">Heavy-metal-associated domain-containing protein</fullName>
    </submittedName>
</protein>
<proteinExistence type="predicted"/>
<organism evidence="2 3">
    <name type="scientific">Saliphagus infecundisoli</name>
    <dbReference type="NCBI Taxonomy" id="1849069"/>
    <lineage>
        <taxon>Archaea</taxon>
        <taxon>Methanobacteriati</taxon>
        <taxon>Methanobacteriota</taxon>
        <taxon>Stenosarchaea group</taxon>
        <taxon>Halobacteria</taxon>
        <taxon>Halobacteriales</taxon>
        <taxon>Natrialbaceae</taxon>
        <taxon>Saliphagus</taxon>
    </lineage>
</organism>
<dbReference type="Pfam" id="PF00403">
    <property type="entry name" value="HMA"/>
    <property type="match status" value="1"/>
</dbReference>